<dbReference type="InterPro" id="IPR036108">
    <property type="entry name" value="4pyrrol_syn_uPrphyn_synt_sf"/>
</dbReference>
<name>A0A9X4RW71_9FLAO</name>
<dbReference type="InterPro" id="IPR039793">
    <property type="entry name" value="UROS/Hem4"/>
</dbReference>
<dbReference type="GO" id="GO:0006780">
    <property type="term" value="P:uroporphyrinogen III biosynthetic process"/>
    <property type="evidence" value="ECO:0007669"/>
    <property type="project" value="InterPro"/>
</dbReference>
<reference evidence="2" key="1">
    <citation type="submission" date="2022-07" db="EMBL/GenBank/DDBJ databases">
        <title>Description and genome-wide analysis of Profundicola chukchiensis gen. nov., sp. nov., marine bacteria isolated from bottom sediments of the Chukchi Sea.</title>
        <authorList>
            <person name="Romanenko L."/>
            <person name="Otstavnykh N."/>
            <person name="Kurilenko V."/>
            <person name="Eremeev V."/>
            <person name="Velansky P."/>
            <person name="Mikhailov V."/>
            <person name="Isaeva M."/>
        </authorList>
    </citation>
    <scope>NUCLEOTIDE SEQUENCE</scope>
    <source>
        <strain evidence="2">KMM 9713</strain>
    </source>
</reference>
<organism evidence="2 3">
    <name type="scientific">Profundicola chukchiensis</name>
    <dbReference type="NCBI Taxonomy" id="2961959"/>
    <lineage>
        <taxon>Bacteria</taxon>
        <taxon>Pseudomonadati</taxon>
        <taxon>Bacteroidota</taxon>
        <taxon>Flavobacteriia</taxon>
        <taxon>Flavobacteriales</taxon>
        <taxon>Weeksellaceae</taxon>
        <taxon>Profundicola</taxon>
    </lineage>
</organism>
<comment type="caution">
    <text evidence="2">The sequence shown here is derived from an EMBL/GenBank/DDBJ whole genome shotgun (WGS) entry which is preliminary data.</text>
</comment>
<dbReference type="GO" id="GO:0004852">
    <property type="term" value="F:uroporphyrinogen-III synthase activity"/>
    <property type="evidence" value="ECO:0007669"/>
    <property type="project" value="InterPro"/>
</dbReference>
<dbReference type="AlphaFoldDB" id="A0A9X4RW71"/>
<dbReference type="Gene3D" id="3.40.50.10090">
    <property type="match status" value="2"/>
</dbReference>
<dbReference type="InterPro" id="IPR003754">
    <property type="entry name" value="4pyrrol_synth_uPrphyn_synth"/>
</dbReference>
<dbReference type="RefSeq" id="WP_304420114.1">
    <property type="nucleotide sequence ID" value="NZ_JANCMU010000001.1"/>
</dbReference>
<sequence length="224" mass="25619">MKRILFTKEFPVDELKTALGDGFHVESHDFIRTEENDWAEIEQHIDTTSSNFIVSSVRSARLIKDLPCSSQFYIVGEKSKEILEKAGYHVAHCALYAVELVDFIKNNFKEKAVFNFLCSQIRRDTIPESLKALGHEVNEIVAYHTTYKNIEIEDDFDTYVFYSPSGVNSFVEQYGIAEKGRIFAIGKTTADAVEESMGRKAEFPDRPDNNSLIQFIKTRLNAEK</sequence>
<dbReference type="GO" id="GO:0005829">
    <property type="term" value="C:cytosol"/>
    <property type="evidence" value="ECO:0007669"/>
    <property type="project" value="TreeGrafter"/>
</dbReference>
<dbReference type="SUPFAM" id="SSF69618">
    <property type="entry name" value="HemD-like"/>
    <property type="match status" value="1"/>
</dbReference>
<evidence type="ECO:0000259" key="1">
    <source>
        <dbReference type="Pfam" id="PF02602"/>
    </source>
</evidence>
<evidence type="ECO:0000313" key="2">
    <source>
        <dbReference type="EMBL" id="MDG4945522.1"/>
    </source>
</evidence>
<dbReference type="CDD" id="cd06578">
    <property type="entry name" value="HemD"/>
    <property type="match status" value="1"/>
</dbReference>
<dbReference type="Proteomes" id="UP001152599">
    <property type="component" value="Unassembled WGS sequence"/>
</dbReference>
<dbReference type="Pfam" id="PF02602">
    <property type="entry name" value="HEM4"/>
    <property type="match status" value="1"/>
</dbReference>
<dbReference type="PANTHER" id="PTHR12390">
    <property type="entry name" value="UROPORPHYRINOGEN III SYNTHASE"/>
    <property type="match status" value="1"/>
</dbReference>
<dbReference type="PANTHER" id="PTHR12390:SF0">
    <property type="entry name" value="UROPORPHYRINOGEN-III SYNTHASE"/>
    <property type="match status" value="1"/>
</dbReference>
<dbReference type="EMBL" id="JANCMU010000001">
    <property type="protein sequence ID" value="MDG4945522.1"/>
    <property type="molecule type" value="Genomic_DNA"/>
</dbReference>
<feature type="domain" description="Tetrapyrrole biosynthesis uroporphyrinogen III synthase" evidence="1">
    <location>
        <begin position="59"/>
        <end position="214"/>
    </location>
</feature>
<protein>
    <submittedName>
        <fullName evidence="2">Uroporphyrinogen-III synthase</fullName>
    </submittedName>
</protein>
<accession>A0A9X4RW71</accession>
<proteinExistence type="predicted"/>
<keyword evidence="3" id="KW-1185">Reference proteome</keyword>
<gene>
    <name evidence="2" type="ORF">NMK71_03775</name>
</gene>
<evidence type="ECO:0000313" key="3">
    <source>
        <dbReference type="Proteomes" id="UP001152599"/>
    </source>
</evidence>